<dbReference type="SUPFAM" id="SSF51905">
    <property type="entry name" value="FAD/NAD(P)-binding domain"/>
    <property type="match status" value="2"/>
</dbReference>
<dbReference type="Proteomes" id="UP000176951">
    <property type="component" value="Unassembled WGS sequence"/>
</dbReference>
<evidence type="ECO:0000256" key="4">
    <source>
        <dbReference type="ARBA" id="ARBA00022827"/>
    </source>
</evidence>
<dbReference type="PANTHER" id="PTHR42913:SF3">
    <property type="entry name" value="64 KDA MITOCHONDRIAL NADH DEHYDROGENASE (EUROFUNG)"/>
    <property type="match status" value="1"/>
</dbReference>
<evidence type="ECO:0000256" key="3">
    <source>
        <dbReference type="ARBA" id="ARBA00022630"/>
    </source>
</evidence>
<keyword evidence="5" id="KW-0560">Oxidoreductase</keyword>
<feature type="domain" description="FAD/NAD(P)-binding" evidence="7">
    <location>
        <begin position="8"/>
        <end position="346"/>
    </location>
</feature>
<name>A0A1G2PWQ2_9BACT</name>
<keyword evidence="6" id="KW-0472">Membrane</keyword>
<evidence type="ECO:0000313" key="8">
    <source>
        <dbReference type="EMBL" id="OHA52031.1"/>
    </source>
</evidence>
<evidence type="ECO:0000259" key="7">
    <source>
        <dbReference type="Pfam" id="PF07992"/>
    </source>
</evidence>
<evidence type="ECO:0000256" key="2">
    <source>
        <dbReference type="ARBA" id="ARBA00005272"/>
    </source>
</evidence>
<protein>
    <recommendedName>
        <fullName evidence="7">FAD/NAD(P)-binding domain-containing protein</fullName>
    </recommendedName>
</protein>
<comment type="similarity">
    <text evidence="2">Belongs to the NADH dehydrogenase family.</text>
</comment>
<sequence length="434" mass="48045">MEEKMPKNIVILGGGYGGIRTALDVGRFLKNNDTTAHNWTLHVIDKSDSHVFTPNLYEMATVLKEDASAWNIKKAVALEFSEIFTGLPIHYKQDVVLEIDTKNKKIVLRDGQPLNYEILVLALGCETNFFNIEGLEGNSSSLKTVEHAVIIRNAINTIISSQNTGQEARIAIGGGGPTGVELAGELTRFIHKKCSFKENKNCRKIKITIFEAGDTILNGLPSATINSVRYRLNKLGVNIKEKTSILKAEKEFLYIKNPDQQEEKVFCDLLIWAGGTKISPLLEAIVAPKDKKGRCLVESSLEVKLQDAGGNTNSQHIYAIGDLICFTDIRTGKPLPGTAYIAIEEGKVVAKNIIGKISKSENNKISYSAPKFYPFAIPLGGKYAIFSFGPINMSGFLGWLVRIFIDLRYFLSILPPHKAVPFWIKSVLLMIKND</sequence>
<dbReference type="Gene3D" id="3.50.50.100">
    <property type="match status" value="1"/>
</dbReference>
<dbReference type="AlphaFoldDB" id="A0A1G2PWQ2"/>
<evidence type="ECO:0000313" key="9">
    <source>
        <dbReference type="Proteomes" id="UP000176951"/>
    </source>
</evidence>
<evidence type="ECO:0000256" key="1">
    <source>
        <dbReference type="ARBA" id="ARBA00001974"/>
    </source>
</evidence>
<reference evidence="8 9" key="1">
    <citation type="journal article" date="2016" name="Nat. Commun.">
        <title>Thousands of microbial genomes shed light on interconnected biogeochemical processes in an aquifer system.</title>
        <authorList>
            <person name="Anantharaman K."/>
            <person name="Brown C.T."/>
            <person name="Hug L.A."/>
            <person name="Sharon I."/>
            <person name="Castelle C.J."/>
            <person name="Probst A.J."/>
            <person name="Thomas B.C."/>
            <person name="Singh A."/>
            <person name="Wilkins M.J."/>
            <person name="Karaoz U."/>
            <person name="Brodie E.L."/>
            <person name="Williams K.H."/>
            <person name="Hubbard S.S."/>
            <person name="Banfield J.F."/>
        </authorList>
    </citation>
    <scope>NUCLEOTIDE SEQUENCE [LARGE SCALE GENOMIC DNA]</scope>
</reference>
<dbReference type="InterPro" id="IPR036188">
    <property type="entry name" value="FAD/NAD-bd_sf"/>
</dbReference>
<keyword evidence="3" id="KW-0285">Flavoprotein</keyword>
<dbReference type="EMBL" id="MHSW01000014">
    <property type="protein sequence ID" value="OHA52031.1"/>
    <property type="molecule type" value="Genomic_DNA"/>
</dbReference>
<organism evidence="8 9">
    <name type="scientific">Candidatus Terrybacteria bacterium RIFCSPLOWO2_01_FULL_40_23</name>
    <dbReference type="NCBI Taxonomy" id="1802366"/>
    <lineage>
        <taxon>Bacteria</taxon>
        <taxon>Candidatus Terryibacteriota</taxon>
    </lineage>
</organism>
<dbReference type="InterPro" id="IPR023753">
    <property type="entry name" value="FAD/NAD-binding_dom"/>
</dbReference>
<dbReference type="Pfam" id="PF07992">
    <property type="entry name" value="Pyr_redox_2"/>
    <property type="match status" value="1"/>
</dbReference>
<dbReference type="PANTHER" id="PTHR42913">
    <property type="entry name" value="APOPTOSIS-INDUCING FACTOR 1"/>
    <property type="match status" value="1"/>
</dbReference>
<keyword evidence="6" id="KW-1133">Transmembrane helix</keyword>
<gene>
    <name evidence="8" type="ORF">A3A97_00580</name>
</gene>
<feature type="transmembrane region" description="Helical" evidence="6">
    <location>
        <begin position="383"/>
        <end position="405"/>
    </location>
</feature>
<proteinExistence type="inferred from homology"/>
<keyword evidence="6" id="KW-0812">Transmembrane</keyword>
<keyword evidence="4" id="KW-0274">FAD</keyword>
<accession>A0A1G2PWQ2</accession>
<dbReference type="PRINTS" id="PR00411">
    <property type="entry name" value="PNDRDTASEI"/>
</dbReference>
<comment type="caution">
    <text evidence="8">The sequence shown here is derived from an EMBL/GenBank/DDBJ whole genome shotgun (WGS) entry which is preliminary data.</text>
</comment>
<dbReference type="InterPro" id="IPR051169">
    <property type="entry name" value="NADH-Q_oxidoreductase"/>
</dbReference>
<comment type="cofactor">
    <cofactor evidence="1">
        <name>FAD</name>
        <dbReference type="ChEBI" id="CHEBI:57692"/>
    </cofactor>
</comment>
<evidence type="ECO:0000256" key="5">
    <source>
        <dbReference type="ARBA" id="ARBA00023002"/>
    </source>
</evidence>
<dbReference type="GO" id="GO:0019646">
    <property type="term" value="P:aerobic electron transport chain"/>
    <property type="evidence" value="ECO:0007669"/>
    <property type="project" value="TreeGrafter"/>
</dbReference>
<evidence type="ECO:0000256" key="6">
    <source>
        <dbReference type="SAM" id="Phobius"/>
    </source>
</evidence>
<dbReference type="GO" id="GO:0003955">
    <property type="term" value="F:NAD(P)H dehydrogenase (quinone) activity"/>
    <property type="evidence" value="ECO:0007669"/>
    <property type="project" value="TreeGrafter"/>
</dbReference>
<dbReference type="PRINTS" id="PR00368">
    <property type="entry name" value="FADPNR"/>
</dbReference>